<reference evidence="1 2" key="1">
    <citation type="submission" date="2017-04" db="EMBL/GenBank/DDBJ databases">
        <title>Genome Sequence of the Model Brown-Rot Fungus Postia placenta SB12.</title>
        <authorList>
            <consortium name="DOE Joint Genome Institute"/>
            <person name="Gaskell J."/>
            <person name="Kersten P."/>
            <person name="Larrondo L.F."/>
            <person name="Canessa P."/>
            <person name="Martinez D."/>
            <person name="Hibbett D."/>
            <person name="Schmoll M."/>
            <person name="Kubicek C.P."/>
            <person name="Martinez A.T."/>
            <person name="Yadav J."/>
            <person name="Master E."/>
            <person name="Magnuson J.K."/>
            <person name="James T."/>
            <person name="Yaver D."/>
            <person name="Berka R."/>
            <person name="Labutti K."/>
            <person name="Lipzen A."/>
            <person name="Aerts A."/>
            <person name="Barry K."/>
            <person name="Henrissat B."/>
            <person name="Blanchette R."/>
            <person name="Grigoriev I."/>
            <person name="Cullen D."/>
        </authorList>
    </citation>
    <scope>NUCLEOTIDE SEQUENCE [LARGE SCALE GENOMIC DNA]</scope>
    <source>
        <strain evidence="1 2">MAD-698-R-SB12</strain>
    </source>
</reference>
<dbReference type="Proteomes" id="UP000194127">
    <property type="component" value="Unassembled WGS sequence"/>
</dbReference>
<dbReference type="RefSeq" id="XP_024333008.1">
    <property type="nucleotide sequence ID" value="XM_024487582.1"/>
</dbReference>
<evidence type="ECO:0000313" key="2">
    <source>
        <dbReference type="Proteomes" id="UP000194127"/>
    </source>
</evidence>
<dbReference type="EMBL" id="KZ110615">
    <property type="protein sequence ID" value="OSX56214.1"/>
    <property type="molecule type" value="Genomic_DNA"/>
</dbReference>
<dbReference type="OrthoDB" id="10275884at2759"/>
<accession>A0A1X6MIH1</accession>
<dbReference type="GeneID" id="36332531"/>
<keyword evidence="2" id="KW-1185">Reference proteome</keyword>
<organism evidence="1 2">
    <name type="scientific">Postia placenta MAD-698-R-SB12</name>
    <dbReference type="NCBI Taxonomy" id="670580"/>
    <lineage>
        <taxon>Eukaryota</taxon>
        <taxon>Fungi</taxon>
        <taxon>Dikarya</taxon>
        <taxon>Basidiomycota</taxon>
        <taxon>Agaricomycotina</taxon>
        <taxon>Agaricomycetes</taxon>
        <taxon>Polyporales</taxon>
        <taxon>Adustoporiaceae</taxon>
        <taxon>Rhodonia</taxon>
    </lineage>
</organism>
<dbReference type="AlphaFoldDB" id="A0A1X6MIH1"/>
<sequence>MAALMLAEAACNWGAPLRAPPRPRPHAKKKLFSSGRQARLMSRICSTSVACLSASFRVVNVSSSILWYTREGMPLKYLSCSSRSPYPERSAGPLNSAENSAALYLCCCLIVEISEAGPEGGGKGRFVCEWGRGPLHSYLHRHELGEVGSGPGAGVSIEQAKCNLHLEFDGGQRRVDQPGRQRERTLLATRGMKDCLQTKATIVTVHWANFTRNECSSGLAAATAVKTIEEARRRGDVGQGLELRRGLRTTSWPKNAAECRGARSWEAFPATAPGRAGGSLEGSLKAVRLPQFF</sequence>
<evidence type="ECO:0000313" key="1">
    <source>
        <dbReference type="EMBL" id="OSX56214.1"/>
    </source>
</evidence>
<name>A0A1X6MIH1_9APHY</name>
<proteinExistence type="predicted"/>
<gene>
    <name evidence="1" type="ORF">POSPLADRAFT_1160705</name>
</gene>
<protein>
    <submittedName>
        <fullName evidence="1">Uncharacterized protein</fullName>
    </submittedName>
</protein>